<evidence type="ECO:0000256" key="3">
    <source>
        <dbReference type="ARBA" id="ARBA00022691"/>
    </source>
</evidence>
<dbReference type="OrthoDB" id="7348755at2"/>
<dbReference type="InterPro" id="IPR041698">
    <property type="entry name" value="Methyltransf_25"/>
</dbReference>
<dbReference type="EMBL" id="CP018835">
    <property type="protein sequence ID" value="ASA57200.1"/>
    <property type="molecule type" value="Genomic_DNA"/>
</dbReference>
<keyword evidence="1 5" id="KW-0489">Methyltransferase</keyword>
<evidence type="ECO:0000256" key="2">
    <source>
        <dbReference type="ARBA" id="ARBA00022679"/>
    </source>
</evidence>
<feature type="domain" description="Methyltransferase" evidence="4">
    <location>
        <begin position="41"/>
        <end position="135"/>
    </location>
</feature>
<sequence length="206" mass="22775">MQHSDFYNQNASSLVTQYYSLSFEDVHACWRDFWPGCGDRVLDVGAGSGRDACWMAARGCLVVAVEPAALMRAEGQRLTGDTVEWLDDALPELSQLAERKRQFDVILVSAVWMHLTPEQRQQALGHLAALLTSEGRLVISLRDGEFSDGRVTYPLSVEELVAQSAGAGLKPMLISERQGDGLKRSDVSWQTVVLSLLDPILNVVRE</sequence>
<evidence type="ECO:0000256" key="1">
    <source>
        <dbReference type="ARBA" id="ARBA00022603"/>
    </source>
</evidence>
<keyword evidence="3" id="KW-0949">S-adenosyl-L-methionine</keyword>
<dbReference type="Pfam" id="PF13649">
    <property type="entry name" value="Methyltransf_25"/>
    <property type="match status" value="1"/>
</dbReference>
<reference evidence="5 6" key="1">
    <citation type="submission" date="2016-12" db="EMBL/GenBank/DDBJ databases">
        <authorList>
            <person name="Song W.-J."/>
            <person name="Kurnit D.M."/>
        </authorList>
    </citation>
    <scope>NUCLEOTIDE SEQUENCE [LARGE SCALE GENOMIC DNA]</scope>
    <source>
        <strain evidence="5 6">ATCC 43942</strain>
    </source>
</reference>
<organism evidence="5 6">
    <name type="scientific">Vibrio gazogenes</name>
    <dbReference type="NCBI Taxonomy" id="687"/>
    <lineage>
        <taxon>Bacteria</taxon>
        <taxon>Pseudomonadati</taxon>
        <taxon>Pseudomonadota</taxon>
        <taxon>Gammaproteobacteria</taxon>
        <taxon>Vibrionales</taxon>
        <taxon>Vibrionaceae</taxon>
        <taxon>Vibrio</taxon>
    </lineage>
</organism>
<dbReference type="GO" id="GO:0008168">
    <property type="term" value="F:methyltransferase activity"/>
    <property type="evidence" value="ECO:0007669"/>
    <property type="project" value="UniProtKB-KW"/>
</dbReference>
<keyword evidence="2 5" id="KW-0808">Transferase</keyword>
<dbReference type="SUPFAM" id="SSF53335">
    <property type="entry name" value="S-adenosyl-L-methionine-dependent methyltransferases"/>
    <property type="match status" value="1"/>
</dbReference>
<dbReference type="AlphaFoldDB" id="A0A1Z2SJ34"/>
<dbReference type="GO" id="GO:0032259">
    <property type="term" value="P:methylation"/>
    <property type="evidence" value="ECO:0007669"/>
    <property type="project" value="UniProtKB-KW"/>
</dbReference>
<dbReference type="InterPro" id="IPR029063">
    <property type="entry name" value="SAM-dependent_MTases_sf"/>
</dbReference>
<evidence type="ECO:0000313" key="5">
    <source>
        <dbReference type="EMBL" id="ASA57200.1"/>
    </source>
</evidence>
<dbReference type="CDD" id="cd02440">
    <property type="entry name" value="AdoMet_MTases"/>
    <property type="match status" value="1"/>
</dbReference>
<dbReference type="PANTHER" id="PTHR43464:SF19">
    <property type="entry name" value="UBIQUINONE BIOSYNTHESIS O-METHYLTRANSFERASE, MITOCHONDRIAL"/>
    <property type="match status" value="1"/>
</dbReference>
<dbReference type="PANTHER" id="PTHR43464">
    <property type="entry name" value="METHYLTRANSFERASE"/>
    <property type="match status" value="1"/>
</dbReference>
<name>A0A1Z2SJ34_VIBGA</name>
<evidence type="ECO:0000313" key="6">
    <source>
        <dbReference type="Proteomes" id="UP000196708"/>
    </source>
</evidence>
<accession>A0A1Z2SJ34</accession>
<dbReference type="RefSeq" id="WP_088134593.1">
    <property type="nucleotide sequence ID" value="NZ_CP018835.1"/>
</dbReference>
<proteinExistence type="predicted"/>
<dbReference type="Proteomes" id="UP000196708">
    <property type="component" value="Chromosome 1"/>
</dbReference>
<evidence type="ECO:0000259" key="4">
    <source>
        <dbReference type="Pfam" id="PF13649"/>
    </source>
</evidence>
<dbReference type="Gene3D" id="3.40.50.150">
    <property type="entry name" value="Vaccinia Virus protein VP39"/>
    <property type="match status" value="1"/>
</dbReference>
<gene>
    <name evidence="5" type="ORF">BSQ33_13005</name>
</gene>
<protein>
    <submittedName>
        <fullName evidence="5">Methyltransferase</fullName>
    </submittedName>
</protein>
<dbReference type="KEGG" id="vga:BSQ33_13005"/>